<keyword evidence="2 6" id="KW-0812">Transmembrane</keyword>
<evidence type="ECO:0000256" key="6">
    <source>
        <dbReference type="SAM" id="Phobius"/>
    </source>
</evidence>
<dbReference type="SUPFAM" id="SSF103473">
    <property type="entry name" value="MFS general substrate transporter"/>
    <property type="match status" value="1"/>
</dbReference>
<feature type="transmembrane region" description="Helical" evidence="6">
    <location>
        <begin position="363"/>
        <end position="382"/>
    </location>
</feature>
<feature type="transmembrane region" description="Helical" evidence="6">
    <location>
        <begin position="534"/>
        <end position="556"/>
    </location>
</feature>
<dbReference type="AlphaFoldDB" id="A0AAQ4EKS0"/>
<feature type="transmembrane region" description="Helical" evidence="6">
    <location>
        <begin position="306"/>
        <end position="327"/>
    </location>
</feature>
<feature type="region of interest" description="Disordered" evidence="5">
    <location>
        <begin position="86"/>
        <end position="106"/>
    </location>
</feature>
<evidence type="ECO:0000259" key="7">
    <source>
        <dbReference type="PROSITE" id="PS50850"/>
    </source>
</evidence>
<feature type="transmembrane region" description="Helical" evidence="6">
    <location>
        <begin position="452"/>
        <end position="473"/>
    </location>
</feature>
<keyword evidence="9" id="KW-1185">Reference proteome</keyword>
<dbReference type="GO" id="GO:0022857">
    <property type="term" value="F:transmembrane transporter activity"/>
    <property type="evidence" value="ECO:0007669"/>
    <property type="project" value="InterPro"/>
</dbReference>
<dbReference type="InterPro" id="IPR036259">
    <property type="entry name" value="MFS_trans_sf"/>
</dbReference>
<feature type="transmembrane region" description="Helical" evidence="6">
    <location>
        <begin position="507"/>
        <end position="528"/>
    </location>
</feature>
<evidence type="ECO:0000256" key="5">
    <source>
        <dbReference type="SAM" id="MobiDB-lite"/>
    </source>
</evidence>
<name>A0AAQ4EKS0_AMBAM</name>
<evidence type="ECO:0000313" key="8">
    <source>
        <dbReference type="EMBL" id="KAK8775260.1"/>
    </source>
</evidence>
<evidence type="ECO:0000313" key="9">
    <source>
        <dbReference type="Proteomes" id="UP001321473"/>
    </source>
</evidence>
<evidence type="ECO:0000256" key="2">
    <source>
        <dbReference type="ARBA" id="ARBA00022692"/>
    </source>
</evidence>
<feature type="compositionally biased region" description="Basic and acidic residues" evidence="5">
    <location>
        <begin position="89"/>
        <end position="102"/>
    </location>
</feature>
<dbReference type="PROSITE" id="PS50850">
    <property type="entry name" value="MFS"/>
    <property type="match status" value="1"/>
</dbReference>
<organism evidence="8 9">
    <name type="scientific">Amblyomma americanum</name>
    <name type="common">Lone star tick</name>
    <dbReference type="NCBI Taxonomy" id="6943"/>
    <lineage>
        <taxon>Eukaryota</taxon>
        <taxon>Metazoa</taxon>
        <taxon>Ecdysozoa</taxon>
        <taxon>Arthropoda</taxon>
        <taxon>Chelicerata</taxon>
        <taxon>Arachnida</taxon>
        <taxon>Acari</taxon>
        <taxon>Parasitiformes</taxon>
        <taxon>Ixodida</taxon>
        <taxon>Ixodoidea</taxon>
        <taxon>Ixodidae</taxon>
        <taxon>Amblyomminae</taxon>
        <taxon>Amblyomma</taxon>
    </lineage>
</organism>
<feature type="transmembrane region" description="Helical" evidence="6">
    <location>
        <begin position="479"/>
        <end position="500"/>
    </location>
</feature>
<accession>A0AAQ4EKS0</accession>
<keyword evidence="4 6" id="KW-0472">Membrane</keyword>
<feature type="region of interest" description="Disordered" evidence="5">
    <location>
        <begin position="647"/>
        <end position="695"/>
    </location>
</feature>
<dbReference type="Gene3D" id="1.20.1250.20">
    <property type="entry name" value="MFS general substrate transporter like domains"/>
    <property type="match status" value="1"/>
</dbReference>
<dbReference type="InterPro" id="IPR020846">
    <property type="entry name" value="MFS_dom"/>
</dbReference>
<dbReference type="GO" id="GO:0016020">
    <property type="term" value="C:membrane"/>
    <property type="evidence" value="ECO:0007669"/>
    <property type="project" value="UniProtKB-SubCell"/>
</dbReference>
<gene>
    <name evidence="8" type="ORF">V5799_031396</name>
</gene>
<feature type="transmembrane region" description="Helical" evidence="6">
    <location>
        <begin position="245"/>
        <end position="265"/>
    </location>
</feature>
<reference evidence="8 9" key="1">
    <citation type="journal article" date="2023" name="Arcadia Sci">
        <title>De novo assembly of a long-read Amblyomma americanum tick genome.</title>
        <authorList>
            <person name="Chou S."/>
            <person name="Poskanzer K.E."/>
            <person name="Rollins M."/>
            <person name="Thuy-Boun P.S."/>
        </authorList>
    </citation>
    <scope>NUCLEOTIDE SEQUENCE [LARGE SCALE GENOMIC DNA]</scope>
    <source>
        <strain evidence="8">F_SG_1</strain>
        <tissue evidence="8">Salivary glands</tissue>
    </source>
</reference>
<comment type="caution">
    <text evidence="8">The sequence shown here is derived from an EMBL/GenBank/DDBJ whole genome shotgun (WGS) entry which is preliminary data.</text>
</comment>
<feature type="compositionally biased region" description="Basic residues" evidence="5">
    <location>
        <begin position="682"/>
        <end position="695"/>
    </location>
</feature>
<evidence type="ECO:0000256" key="4">
    <source>
        <dbReference type="ARBA" id="ARBA00023136"/>
    </source>
</evidence>
<dbReference type="EMBL" id="JARKHS020014304">
    <property type="protein sequence ID" value="KAK8775260.1"/>
    <property type="molecule type" value="Genomic_DNA"/>
</dbReference>
<dbReference type="PANTHER" id="PTHR24064">
    <property type="entry name" value="SOLUTE CARRIER FAMILY 22 MEMBER"/>
    <property type="match status" value="1"/>
</dbReference>
<comment type="subcellular location">
    <subcellularLocation>
        <location evidence="1">Membrane</location>
        <topology evidence="1">Multi-pass membrane protein</topology>
    </subcellularLocation>
</comment>
<feature type="transmembrane region" description="Helical" evidence="6">
    <location>
        <begin position="568"/>
        <end position="592"/>
    </location>
</feature>
<sequence>MVGGCSTFQETQKVGFCGWSRTSVASGNRRTPCVCSAHFEDKSFEQNRAGGWKLKPNAILTVFPFRELAKERRPPRDRNMALKVTTTAPDKRVEKEPSKSKAADSTWRSLGSGSLYQVSDLDREEAQQGTNAIGHGDFQRLIFGFTIVAQMVLLCHTNVLALITNPVDHWCRPPPEFADMPTVLWKNVGIPVDALGRYSQCRMYVRPGGGPNDTETIPCNTWDYNLDQELKSARSFWNLVCHRTWLLYLGKGVFMSGALLVVPFMGYLADTEGRRPVIVGASFLLLLSAVASCFTEAFPVYLALKFINSACASTVHIVTVILLFEVAPQEYRTFYTGFGSSVGAFFGELLFAVVTAIRLDWFLLQLFVMAPTLLLLSATFAVHESPLWLLTMSKLKEAEEVIYAAAKMNGVSRIQAKQALERIKFEMNKANVPFAPAGPSSLLGPGSLRGRAAAVFATTFTVMLTYYSVIWNPKVGGSLLVRIISTILLPPTYLVMYLALNTLGRLQLMLVLFAMLGGASAMFGIVTYAKPSELSYALGIAAKCVASALVPTNYLFMAEMFSSSVRSAVICGAYTCGRIGAVFAAALSLLQQAGREDVAFAVVAVIVFAGLPVLMSLPETSVGRSTAFSASSDAKEARDLLDMMQNTLQPRRTKAKRRQKPTNAPQEKRRRKSTNAPEEKHKEKKQNSRARSSRI</sequence>
<feature type="domain" description="Major facilitator superfamily (MFS) profile" evidence="7">
    <location>
        <begin position="182"/>
        <end position="621"/>
    </location>
</feature>
<feature type="compositionally biased region" description="Basic residues" evidence="5">
    <location>
        <begin position="651"/>
        <end position="660"/>
    </location>
</feature>
<evidence type="ECO:0000256" key="3">
    <source>
        <dbReference type="ARBA" id="ARBA00022989"/>
    </source>
</evidence>
<dbReference type="Proteomes" id="UP001321473">
    <property type="component" value="Unassembled WGS sequence"/>
</dbReference>
<protein>
    <recommendedName>
        <fullName evidence="7">Major facilitator superfamily (MFS) profile domain-containing protein</fullName>
    </recommendedName>
</protein>
<evidence type="ECO:0000256" key="1">
    <source>
        <dbReference type="ARBA" id="ARBA00004141"/>
    </source>
</evidence>
<feature type="transmembrane region" description="Helical" evidence="6">
    <location>
        <begin position="334"/>
        <end position="357"/>
    </location>
</feature>
<proteinExistence type="predicted"/>
<dbReference type="Pfam" id="PF00083">
    <property type="entry name" value="Sugar_tr"/>
    <property type="match status" value="1"/>
</dbReference>
<dbReference type="InterPro" id="IPR005828">
    <property type="entry name" value="MFS_sugar_transport-like"/>
</dbReference>
<feature type="transmembrane region" description="Helical" evidence="6">
    <location>
        <begin position="277"/>
        <end position="300"/>
    </location>
</feature>
<feature type="transmembrane region" description="Helical" evidence="6">
    <location>
        <begin position="598"/>
        <end position="617"/>
    </location>
</feature>
<keyword evidence="3 6" id="KW-1133">Transmembrane helix</keyword>